<protein>
    <recommendedName>
        <fullName evidence="4">dihydropyrimidinase</fullName>
        <ecNumber evidence="4">3.5.2.2</ecNumber>
    </recommendedName>
</protein>
<dbReference type="PANTHER" id="PTHR11647:SF1">
    <property type="entry name" value="COLLAPSIN RESPONSE MEDIATOR PROTEIN"/>
    <property type="match status" value="1"/>
</dbReference>
<dbReference type="HOGENOM" id="CLU_015572_5_0_1"/>
<name>H2ZLB9_CIOSA</name>
<dbReference type="SUPFAM" id="SSF51338">
    <property type="entry name" value="Composite domain of metallo-dependent hydrolases"/>
    <property type="match status" value="1"/>
</dbReference>
<dbReference type="Proteomes" id="UP000007875">
    <property type="component" value="Unassembled WGS sequence"/>
</dbReference>
<dbReference type="AlphaFoldDB" id="H2ZLB9"/>
<dbReference type="Ensembl" id="ENSCSAVT00000018585.1">
    <property type="protein sequence ID" value="ENSCSAVP00000018385.1"/>
    <property type="gene ID" value="ENSCSAVG00000010794.1"/>
</dbReference>
<dbReference type="Pfam" id="PF01979">
    <property type="entry name" value="Amidohydro_1"/>
    <property type="match status" value="1"/>
</dbReference>
<evidence type="ECO:0000313" key="6">
    <source>
        <dbReference type="Ensembl" id="ENSCSAVP00000018385.1"/>
    </source>
</evidence>
<reference evidence="7" key="1">
    <citation type="submission" date="2003-08" db="EMBL/GenBank/DDBJ databases">
        <authorList>
            <person name="Birren B."/>
            <person name="Nusbaum C."/>
            <person name="Abebe A."/>
            <person name="Abouelleil A."/>
            <person name="Adekoya E."/>
            <person name="Ait-zahra M."/>
            <person name="Allen N."/>
            <person name="Allen T."/>
            <person name="An P."/>
            <person name="Anderson M."/>
            <person name="Anderson S."/>
            <person name="Arachchi H."/>
            <person name="Armbruster J."/>
            <person name="Bachantsang P."/>
            <person name="Baldwin J."/>
            <person name="Barry A."/>
            <person name="Bayul T."/>
            <person name="Blitshsteyn B."/>
            <person name="Bloom T."/>
            <person name="Blye J."/>
            <person name="Boguslavskiy L."/>
            <person name="Borowsky M."/>
            <person name="Boukhgalter B."/>
            <person name="Brunache A."/>
            <person name="Butler J."/>
            <person name="Calixte N."/>
            <person name="Calvo S."/>
            <person name="Camarata J."/>
            <person name="Campo K."/>
            <person name="Chang J."/>
            <person name="Cheshatsang Y."/>
            <person name="Citroen M."/>
            <person name="Collymore A."/>
            <person name="Considine T."/>
            <person name="Cook A."/>
            <person name="Cooke P."/>
            <person name="Corum B."/>
            <person name="Cuomo C."/>
            <person name="David R."/>
            <person name="Dawoe T."/>
            <person name="Degray S."/>
            <person name="Dodge S."/>
            <person name="Dooley K."/>
            <person name="Dorje P."/>
            <person name="Dorjee K."/>
            <person name="Dorris L."/>
            <person name="Duffey N."/>
            <person name="Dupes A."/>
            <person name="Elkins T."/>
            <person name="Engels R."/>
            <person name="Erickson J."/>
            <person name="Farina A."/>
            <person name="Faro S."/>
            <person name="Ferreira P."/>
            <person name="Fischer H."/>
            <person name="Fitzgerald M."/>
            <person name="Foley K."/>
            <person name="Gage D."/>
            <person name="Galagan J."/>
            <person name="Gearin G."/>
            <person name="Gnerre S."/>
            <person name="Gnirke A."/>
            <person name="Goyette A."/>
            <person name="Graham J."/>
            <person name="Grandbois E."/>
            <person name="Gyaltsen K."/>
            <person name="Hafez N."/>
            <person name="Hagopian D."/>
            <person name="Hagos B."/>
            <person name="Hall J."/>
            <person name="Hatcher B."/>
            <person name="Heller A."/>
            <person name="Higgins H."/>
            <person name="Honan T."/>
            <person name="Horn A."/>
            <person name="Houde N."/>
            <person name="Hughes L."/>
            <person name="Hulme W."/>
            <person name="Husby E."/>
            <person name="Iliev I."/>
            <person name="Jaffe D."/>
            <person name="Jones C."/>
            <person name="Kamal M."/>
            <person name="Kamat A."/>
            <person name="Kamvysselis M."/>
            <person name="Karlsson E."/>
            <person name="Kells C."/>
            <person name="Kieu A."/>
            <person name="Kisner P."/>
            <person name="Kodira C."/>
            <person name="Kulbokas E."/>
            <person name="Labutti K."/>
            <person name="Lama D."/>
            <person name="Landers T."/>
            <person name="Leger J."/>
            <person name="Levine S."/>
            <person name="Lewis D."/>
            <person name="Lewis T."/>
            <person name="Lindblad-toh K."/>
            <person name="Liu X."/>
            <person name="Lokyitsang T."/>
            <person name="Lokyitsang Y."/>
            <person name="Lucien O."/>
            <person name="Lui A."/>
            <person name="Ma L.J."/>
            <person name="Mabbitt R."/>
            <person name="Macdonald J."/>
            <person name="Maclean C."/>
            <person name="Major J."/>
            <person name="Manning J."/>
            <person name="Marabella R."/>
            <person name="Maru K."/>
            <person name="Matthews C."/>
            <person name="Mauceli E."/>
            <person name="Mccarthy M."/>
            <person name="Mcdonough S."/>
            <person name="Mcghee T."/>
            <person name="Meldrim J."/>
            <person name="Meneus L."/>
            <person name="Mesirov J."/>
            <person name="Mihalev A."/>
            <person name="Mihova T."/>
            <person name="Mikkelsen T."/>
            <person name="Mlenga V."/>
            <person name="Moru K."/>
            <person name="Mozes J."/>
            <person name="Mulrain L."/>
            <person name="Munson G."/>
            <person name="Naylor J."/>
            <person name="Newes C."/>
            <person name="Nguyen C."/>
            <person name="Nguyen N."/>
            <person name="Nguyen T."/>
            <person name="Nicol R."/>
            <person name="Nielsen C."/>
            <person name="Nizzari M."/>
            <person name="Norbu C."/>
            <person name="Norbu N."/>
            <person name="O'donnell P."/>
            <person name="Okoawo O."/>
            <person name="O'leary S."/>
            <person name="Omotosho B."/>
            <person name="O'neill K."/>
            <person name="Osman S."/>
            <person name="Parker S."/>
            <person name="Perrin D."/>
            <person name="Phunkhang P."/>
            <person name="Piqani B."/>
            <person name="Purcell S."/>
            <person name="Rachupka T."/>
            <person name="Ramasamy U."/>
            <person name="Rameau R."/>
            <person name="Ray V."/>
            <person name="Raymond C."/>
            <person name="Retta R."/>
            <person name="Richardson S."/>
            <person name="Rise C."/>
            <person name="Rodriguez J."/>
            <person name="Rogers J."/>
            <person name="Rogov P."/>
            <person name="Rutman M."/>
            <person name="Schupbach R."/>
            <person name="Seaman C."/>
            <person name="Settipalli S."/>
            <person name="Sharpe T."/>
            <person name="Sheridan J."/>
            <person name="Sherpa N."/>
            <person name="Shi J."/>
            <person name="Smirnov S."/>
            <person name="Smith C."/>
            <person name="Sougnez C."/>
            <person name="Spencer B."/>
            <person name="Stalker J."/>
            <person name="Stange-thomann N."/>
            <person name="Stavropoulos S."/>
            <person name="Stetson K."/>
            <person name="Stone C."/>
            <person name="Stone S."/>
            <person name="Stubbs M."/>
            <person name="Talamas J."/>
            <person name="Tchuinga P."/>
            <person name="Tenzing P."/>
            <person name="Tesfaye S."/>
            <person name="Theodore J."/>
            <person name="Thoulutsang Y."/>
            <person name="Topham K."/>
            <person name="Towey S."/>
            <person name="Tsamla T."/>
            <person name="Tsomo N."/>
            <person name="Vallee D."/>
            <person name="Vassiliev H."/>
            <person name="Venkataraman V."/>
            <person name="Vinson J."/>
            <person name="Vo A."/>
            <person name="Wade C."/>
            <person name="Wang S."/>
            <person name="Wangchuk T."/>
            <person name="Wangdi T."/>
            <person name="Whittaker C."/>
            <person name="Wilkinson J."/>
            <person name="Wu Y."/>
            <person name="Wyman D."/>
            <person name="Yadav S."/>
            <person name="Yang S."/>
            <person name="Yang X."/>
            <person name="Yeager S."/>
            <person name="Yee E."/>
            <person name="Young G."/>
            <person name="Zainoun J."/>
            <person name="Zembeck L."/>
            <person name="Zimmer A."/>
            <person name="Zody M."/>
            <person name="Lander E."/>
        </authorList>
    </citation>
    <scope>NUCLEOTIDE SEQUENCE [LARGE SCALE GENOMIC DNA]</scope>
</reference>
<organism evidence="6 7">
    <name type="scientific">Ciona savignyi</name>
    <name type="common">Pacific transparent sea squirt</name>
    <dbReference type="NCBI Taxonomy" id="51511"/>
    <lineage>
        <taxon>Eukaryota</taxon>
        <taxon>Metazoa</taxon>
        <taxon>Chordata</taxon>
        <taxon>Tunicata</taxon>
        <taxon>Ascidiacea</taxon>
        <taxon>Phlebobranchia</taxon>
        <taxon>Cionidae</taxon>
        <taxon>Ciona</taxon>
    </lineage>
</organism>
<evidence type="ECO:0000256" key="2">
    <source>
        <dbReference type="ARBA" id="ARBA00008829"/>
    </source>
</evidence>
<dbReference type="GO" id="GO:0004157">
    <property type="term" value="F:dihydropyrimidinase activity"/>
    <property type="evidence" value="ECO:0007669"/>
    <property type="project" value="UniProtKB-EC"/>
</dbReference>
<evidence type="ECO:0000256" key="3">
    <source>
        <dbReference type="ARBA" id="ARBA00036696"/>
    </source>
</evidence>
<dbReference type="InterPro" id="IPR006680">
    <property type="entry name" value="Amidohydro-rel"/>
</dbReference>
<dbReference type="GO" id="GO:0005829">
    <property type="term" value="C:cytosol"/>
    <property type="evidence" value="ECO:0007669"/>
    <property type="project" value="TreeGrafter"/>
</dbReference>
<comment type="similarity">
    <text evidence="2">Belongs to the metallo-dependent hydrolases superfamily. Hydantoinase/dihydropyrimidinase family.</text>
</comment>
<proteinExistence type="inferred from homology"/>
<dbReference type="InterPro" id="IPR011059">
    <property type="entry name" value="Metal-dep_hydrolase_composite"/>
</dbReference>
<evidence type="ECO:0000256" key="1">
    <source>
        <dbReference type="ARBA" id="ARBA00001947"/>
    </source>
</evidence>
<dbReference type="PANTHER" id="PTHR11647">
    <property type="entry name" value="HYDRANTOINASE/DIHYDROPYRIMIDINASE FAMILY MEMBER"/>
    <property type="match status" value="1"/>
</dbReference>
<keyword evidence="7" id="KW-1185">Reference proteome</keyword>
<comment type="catalytic activity">
    <reaction evidence="3">
        <text>5,6-dihydrouracil + H2O = 3-(carbamoylamino)propanoate + H(+)</text>
        <dbReference type="Rhea" id="RHEA:16121"/>
        <dbReference type="ChEBI" id="CHEBI:11892"/>
        <dbReference type="ChEBI" id="CHEBI:15377"/>
        <dbReference type="ChEBI" id="CHEBI:15378"/>
        <dbReference type="ChEBI" id="CHEBI:15901"/>
        <dbReference type="EC" id="3.5.2.2"/>
    </reaction>
</comment>
<evidence type="ECO:0000313" key="7">
    <source>
        <dbReference type="Proteomes" id="UP000007875"/>
    </source>
</evidence>
<sequence length="277" mass="30661">RLHIKGGRVVNADCSVDADVYIENGLIVKVGKNLDVPGGTRVVDASGKLVMPGGIDTHTHMQLPFMGTFAVDDFYVGTKAAIAGGTTMIIDFVLDQKGVSLIEAYDKWRGWADPKVCCDYSFHIAVTWWSPQVKSEMAELAKNRGINSFKMFMAYKDVFMLDDSELYEVYKNCRELGALAMMHAENGHVIQHEQERMLNLGITGPEGHALCRPEDVEAEATGRAIMIANRLNCPMYIVHVMSKSSADVIVQARKQGNCCRHNVMLISSVMLKNCTLL</sequence>
<dbReference type="InterPro" id="IPR032466">
    <property type="entry name" value="Metal_Hydrolase"/>
</dbReference>
<dbReference type="Gene3D" id="3.20.20.140">
    <property type="entry name" value="Metal-dependent hydrolases"/>
    <property type="match status" value="1"/>
</dbReference>
<feature type="domain" description="Amidohydrolase-related" evidence="5">
    <location>
        <begin position="49"/>
        <end position="202"/>
    </location>
</feature>
<accession>H2ZLB9</accession>
<dbReference type="FunFam" id="3.20.20.140:FF:000076">
    <property type="entry name" value="Dihydropyrimidinase like 2"/>
    <property type="match status" value="1"/>
</dbReference>
<dbReference type="GO" id="GO:0006208">
    <property type="term" value="P:pyrimidine nucleobase catabolic process"/>
    <property type="evidence" value="ECO:0007669"/>
    <property type="project" value="TreeGrafter"/>
</dbReference>
<dbReference type="Gene3D" id="2.30.40.10">
    <property type="entry name" value="Urease, subunit C, domain 1"/>
    <property type="match status" value="1"/>
</dbReference>
<dbReference type="MEROPS" id="M38.978"/>
<reference evidence="6" key="3">
    <citation type="submission" date="2025-09" db="UniProtKB">
        <authorList>
            <consortium name="Ensembl"/>
        </authorList>
    </citation>
    <scope>IDENTIFICATION</scope>
</reference>
<comment type="cofactor">
    <cofactor evidence="1">
        <name>Zn(2+)</name>
        <dbReference type="ChEBI" id="CHEBI:29105"/>
    </cofactor>
</comment>
<evidence type="ECO:0000256" key="4">
    <source>
        <dbReference type="ARBA" id="ARBA00039113"/>
    </source>
</evidence>
<evidence type="ECO:0000259" key="5">
    <source>
        <dbReference type="Pfam" id="PF01979"/>
    </source>
</evidence>
<reference evidence="6" key="2">
    <citation type="submission" date="2025-08" db="UniProtKB">
        <authorList>
            <consortium name="Ensembl"/>
        </authorList>
    </citation>
    <scope>IDENTIFICATION</scope>
</reference>
<dbReference type="InterPro" id="IPR050378">
    <property type="entry name" value="Metallo-dep_Hydrolases_sf"/>
</dbReference>
<dbReference type="SUPFAM" id="SSF51556">
    <property type="entry name" value="Metallo-dependent hydrolases"/>
    <property type="match status" value="1"/>
</dbReference>
<dbReference type="GeneTree" id="ENSGT01030000234527"/>
<dbReference type="EC" id="3.5.2.2" evidence="4"/>